<gene>
    <name evidence="4" type="ORF">FD20_GL000992</name>
</gene>
<dbReference type="Proteomes" id="UP000051155">
    <property type="component" value="Unassembled WGS sequence"/>
</dbReference>
<evidence type="ECO:0000313" key="4">
    <source>
        <dbReference type="EMBL" id="KRL38916.1"/>
    </source>
</evidence>
<evidence type="ECO:0000256" key="2">
    <source>
        <dbReference type="ARBA" id="ARBA00017945"/>
    </source>
</evidence>
<dbReference type="GO" id="GO:0045454">
    <property type="term" value="P:cell redox homeostasis"/>
    <property type="evidence" value="ECO:0007669"/>
    <property type="project" value="InterPro"/>
</dbReference>
<dbReference type="Pfam" id="PF00462">
    <property type="entry name" value="Glutaredoxin"/>
    <property type="match status" value="1"/>
</dbReference>
<dbReference type="RefSeq" id="WP_057735864.1">
    <property type="nucleotide sequence ID" value="NZ_AZEG01000002.1"/>
</dbReference>
<dbReference type="OrthoDB" id="9795531at2"/>
<dbReference type="CDD" id="cd02976">
    <property type="entry name" value="NrdH"/>
    <property type="match status" value="1"/>
</dbReference>
<feature type="domain" description="Glutaredoxin" evidence="3">
    <location>
        <begin position="5"/>
        <end position="58"/>
    </location>
</feature>
<dbReference type="NCBIfam" id="TIGR02194">
    <property type="entry name" value="GlrX_NrdH"/>
    <property type="match status" value="1"/>
</dbReference>
<name>A0A0R1Q7M3_9LACO</name>
<dbReference type="InterPro" id="IPR011909">
    <property type="entry name" value="GlrX_NrdH"/>
</dbReference>
<dbReference type="InterPro" id="IPR002109">
    <property type="entry name" value="Glutaredoxin"/>
</dbReference>
<dbReference type="STRING" id="1423812.FD20_GL000992"/>
<dbReference type="PROSITE" id="PS51354">
    <property type="entry name" value="GLUTAREDOXIN_2"/>
    <property type="match status" value="1"/>
</dbReference>
<dbReference type="InterPro" id="IPR036249">
    <property type="entry name" value="Thioredoxin-like_sf"/>
</dbReference>
<protein>
    <recommendedName>
        <fullName evidence="2">Glutaredoxin-like protein NrdH</fullName>
    </recommendedName>
</protein>
<organism evidence="4 5">
    <name type="scientific">Liquorilactobacillus uvarum DSM 19971</name>
    <dbReference type="NCBI Taxonomy" id="1423812"/>
    <lineage>
        <taxon>Bacteria</taxon>
        <taxon>Bacillati</taxon>
        <taxon>Bacillota</taxon>
        <taxon>Bacilli</taxon>
        <taxon>Lactobacillales</taxon>
        <taxon>Lactobacillaceae</taxon>
        <taxon>Liquorilactobacillus</taxon>
    </lineage>
</organism>
<evidence type="ECO:0000256" key="1">
    <source>
        <dbReference type="ARBA" id="ARBA00002292"/>
    </source>
</evidence>
<accession>A0A0R1Q7M3</accession>
<dbReference type="EMBL" id="AZEG01000002">
    <property type="protein sequence ID" value="KRL38916.1"/>
    <property type="molecule type" value="Genomic_DNA"/>
</dbReference>
<dbReference type="PATRIC" id="fig|1423812.3.peg.1058"/>
<dbReference type="SUPFAM" id="SSF52833">
    <property type="entry name" value="Thioredoxin-like"/>
    <property type="match status" value="1"/>
</dbReference>
<reference evidence="4 5" key="1">
    <citation type="journal article" date="2015" name="Genome Announc.">
        <title>Expanding the biotechnology potential of lactobacilli through comparative genomics of 213 strains and associated genera.</title>
        <authorList>
            <person name="Sun Z."/>
            <person name="Harris H.M."/>
            <person name="McCann A."/>
            <person name="Guo C."/>
            <person name="Argimon S."/>
            <person name="Zhang W."/>
            <person name="Yang X."/>
            <person name="Jeffery I.B."/>
            <person name="Cooney J.C."/>
            <person name="Kagawa T.F."/>
            <person name="Liu W."/>
            <person name="Song Y."/>
            <person name="Salvetti E."/>
            <person name="Wrobel A."/>
            <person name="Rasinkangas P."/>
            <person name="Parkhill J."/>
            <person name="Rea M.C."/>
            <person name="O'Sullivan O."/>
            <person name="Ritari J."/>
            <person name="Douillard F.P."/>
            <person name="Paul Ross R."/>
            <person name="Yang R."/>
            <person name="Briner A.E."/>
            <person name="Felis G.E."/>
            <person name="de Vos W.M."/>
            <person name="Barrangou R."/>
            <person name="Klaenhammer T.R."/>
            <person name="Caufield P.W."/>
            <person name="Cui Y."/>
            <person name="Zhang H."/>
            <person name="O'Toole P.W."/>
        </authorList>
    </citation>
    <scope>NUCLEOTIDE SEQUENCE [LARGE SCALE GENOMIC DNA]</scope>
    <source>
        <strain evidence="4 5">DSM 19971</strain>
    </source>
</reference>
<evidence type="ECO:0000313" key="5">
    <source>
        <dbReference type="Proteomes" id="UP000051155"/>
    </source>
</evidence>
<dbReference type="Gene3D" id="3.40.30.10">
    <property type="entry name" value="Glutaredoxin"/>
    <property type="match status" value="1"/>
</dbReference>
<dbReference type="AlphaFoldDB" id="A0A0R1Q7M3"/>
<evidence type="ECO:0000259" key="3">
    <source>
        <dbReference type="Pfam" id="PF00462"/>
    </source>
</evidence>
<keyword evidence="5" id="KW-1185">Reference proteome</keyword>
<proteinExistence type="predicted"/>
<comment type="caution">
    <text evidence="4">The sequence shown here is derived from an EMBL/GenBank/DDBJ whole genome shotgun (WGS) entry which is preliminary data.</text>
</comment>
<comment type="function">
    <text evidence="1">Electron transport system for the ribonucleotide reductase system NrdEF.</text>
</comment>
<sequence length="76" mass="8868">MSLAIFTKNNCIQCKMTKKFLNEHQITFEEHNITKEPQYIDYLQGKGFRSVPVIEKNNDPIINGFRPDLLKTLIAQ</sequence>